<keyword evidence="2" id="KW-1185">Reference proteome</keyword>
<dbReference type="Proteomes" id="UP000184212">
    <property type="component" value="Unassembled WGS sequence"/>
</dbReference>
<name>A0A1M5NBA7_9BACT</name>
<evidence type="ECO:0000313" key="2">
    <source>
        <dbReference type="Proteomes" id="UP000184212"/>
    </source>
</evidence>
<accession>A0A1M5NBA7</accession>
<sequence>MQTCNTKKKHFIFEPLQQEDMTINRTSFYFYYFFSTPTGL</sequence>
<dbReference type="STRING" id="947013.SAMN04488109_2188"/>
<proteinExistence type="predicted"/>
<protein>
    <submittedName>
        <fullName evidence="1">Uncharacterized protein</fullName>
    </submittedName>
</protein>
<evidence type="ECO:0000313" key="1">
    <source>
        <dbReference type="EMBL" id="SHG86273.1"/>
    </source>
</evidence>
<gene>
    <name evidence="1" type="ORF">SAMN04488109_2188</name>
</gene>
<organism evidence="1 2">
    <name type="scientific">Chryseolinea serpens</name>
    <dbReference type="NCBI Taxonomy" id="947013"/>
    <lineage>
        <taxon>Bacteria</taxon>
        <taxon>Pseudomonadati</taxon>
        <taxon>Bacteroidota</taxon>
        <taxon>Cytophagia</taxon>
        <taxon>Cytophagales</taxon>
        <taxon>Fulvivirgaceae</taxon>
        <taxon>Chryseolinea</taxon>
    </lineage>
</organism>
<reference evidence="1 2" key="1">
    <citation type="submission" date="2016-11" db="EMBL/GenBank/DDBJ databases">
        <authorList>
            <person name="Jaros S."/>
            <person name="Januszkiewicz K."/>
            <person name="Wedrychowicz H."/>
        </authorList>
    </citation>
    <scope>NUCLEOTIDE SEQUENCE [LARGE SCALE GENOMIC DNA]</scope>
    <source>
        <strain evidence="1 2">DSM 24574</strain>
    </source>
</reference>
<dbReference type="AlphaFoldDB" id="A0A1M5NBA7"/>
<dbReference type="EMBL" id="FQWQ01000001">
    <property type="protein sequence ID" value="SHG86273.1"/>
    <property type="molecule type" value="Genomic_DNA"/>
</dbReference>